<reference evidence="1 2" key="1">
    <citation type="submission" date="2014-04" db="EMBL/GenBank/DDBJ databases">
        <authorList>
            <consortium name="DOE Joint Genome Institute"/>
            <person name="Kuo A."/>
            <person name="Kohler A."/>
            <person name="Jargeat P."/>
            <person name="Nagy L.G."/>
            <person name="Floudas D."/>
            <person name="Copeland A."/>
            <person name="Barry K.W."/>
            <person name="Cichocki N."/>
            <person name="Veneault-Fourrey C."/>
            <person name="LaButti K."/>
            <person name="Lindquist E.A."/>
            <person name="Lipzen A."/>
            <person name="Lundell T."/>
            <person name="Morin E."/>
            <person name="Murat C."/>
            <person name="Sun H."/>
            <person name="Tunlid A."/>
            <person name="Henrissat B."/>
            <person name="Grigoriev I.V."/>
            <person name="Hibbett D.S."/>
            <person name="Martin F."/>
            <person name="Nordberg H.P."/>
            <person name="Cantor M.N."/>
            <person name="Hua S.X."/>
        </authorList>
    </citation>
    <scope>NUCLEOTIDE SEQUENCE [LARGE SCALE GENOMIC DNA]</scope>
    <source>
        <strain evidence="1 2">Ve08.2h10</strain>
    </source>
</reference>
<feature type="non-terminal residue" evidence="1">
    <location>
        <position position="156"/>
    </location>
</feature>
<dbReference type="Proteomes" id="UP000054538">
    <property type="component" value="Unassembled WGS sequence"/>
</dbReference>
<dbReference type="InterPro" id="IPR041078">
    <property type="entry name" value="Plavaka"/>
</dbReference>
<name>A0A0D0DBP3_9AGAM</name>
<dbReference type="EMBL" id="KN826729">
    <property type="protein sequence ID" value="KIK78049.1"/>
    <property type="molecule type" value="Genomic_DNA"/>
</dbReference>
<organism evidence="1 2">
    <name type="scientific">Paxillus rubicundulus Ve08.2h10</name>
    <dbReference type="NCBI Taxonomy" id="930991"/>
    <lineage>
        <taxon>Eukaryota</taxon>
        <taxon>Fungi</taxon>
        <taxon>Dikarya</taxon>
        <taxon>Basidiomycota</taxon>
        <taxon>Agaricomycotina</taxon>
        <taxon>Agaricomycetes</taxon>
        <taxon>Agaricomycetidae</taxon>
        <taxon>Boletales</taxon>
        <taxon>Paxilineae</taxon>
        <taxon>Paxillaceae</taxon>
        <taxon>Paxillus</taxon>
    </lineage>
</organism>
<dbReference type="Pfam" id="PF18759">
    <property type="entry name" value="Plavaka"/>
    <property type="match status" value="1"/>
</dbReference>
<dbReference type="InParanoid" id="A0A0D0DBP3"/>
<keyword evidence="2" id="KW-1185">Reference proteome</keyword>
<dbReference type="AlphaFoldDB" id="A0A0D0DBP3"/>
<sequence>SLFEAIKRSQEEQGLDPWGSFVDEQEWELIKWLFRYVGQTGIEEFTKLPITSKLQTSFTSKYTLMKAIDKLSQSSEWNLKAIMIEGDLLGQDGWRQTEEAELWLRNPVDCIHELMVNPTFRDAVCFEPQQVFDDNEGKMRCYDEMWTANWWWEMQV</sequence>
<protein>
    <submittedName>
        <fullName evidence="1">Uncharacterized protein</fullName>
    </submittedName>
</protein>
<gene>
    <name evidence="1" type="ORF">PAXRUDRAFT_56931</name>
</gene>
<evidence type="ECO:0000313" key="2">
    <source>
        <dbReference type="Proteomes" id="UP000054538"/>
    </source>
</evidence>
<dbReference type="OrthoDB" id="2688393at2759"/>
<dbReference type="HOGENOM" id="CLU_006344_5_2_1"/>
<proteinExistence type="predicted"/>
<dbReference type="STRING" id="930991.A0A0D0DBP3"/>
<feature type="non-terminal residue" evidence="1">
    <location>
        <position position="1"/>
    </location>
</feature>
<evidence type="ECO:0000313" key="1">
    <source>
        <dbReference type="EMBL" id="KIK78049.1"/>
    </source>
</evidence>
<accession>A0A0D0DBP3</accession>
<reference evidence="2" key="2">
    <citation type="submission" date="2015-01" db="EMBL/GenBank/DDBJ databases">
        <title>Evolutionary Origins and Diversification of the Mycorrhizal Mutualists.</title>
        <authorList>
            <consortium name="DOE Joint Genome Institute"/>
            <consortium name="Mycorrhizal Genomics Consortium"/>
            <person name="Kohler A."/>
            <person name="Kuo A."/>
            <person name="Nagy L.G."/>
            <person name="Floudas D."/>
            <person name="Copeland A."/>
            <person name="Barry K.W."/>
            <person name="Cichocki N."/>
            <person name="Veneault-Fourrey C."/>
            <person name="LaButti K."/>
            <person name="Lindquist E.A."/>
            <person name="Lipzen A."/>
            <person name="Lundell T."/>
            <person name="Morin E."/>
            <person name="Murat C."/>
            <person name="Riley R."/>
            <person name="Ohm R."/>
            <person name="Sun H."/>
            <person name="Tunlid A."/>
            <person name="Henrissat B."/>
            <person name="Grigoriev I.V."/>
            <person name="Hibbett D.S."/>
            <person name="Martin F."/>
        </authorList>
    </citation>
    <scope>NUCLEOTIDE SEQUENCE [LARGE SCALE GENOMIC DNA]</scope>
    <source>
        <strain evidence="2">Ve08.2h10</strain>
    </source>
</reference>